<organism evidence="11 12">
    <name type="scientific">Candidatus Scatomonas pullistercoris</name>
    <dbReference type="NCBI Taxonomy" id="2840920"/>
    <lineage>
        <taxon>Bacteria</taxon>
        <taxon>Bacillati</taxon>
        <taxon>Bacillota</taxon>
        <taxon>Clostridia</taxon>
        <taxon>Lachnospirales</taxon>
        <taxon>Lachnospiraceae</taxon>
        <taxon>Lachnospiraceae incertae sedis</taxon>
        <taxon>Candidatus Scatomonas</taxon>
    </lineage>
</organism>
<comment type="catalytic activity">
    <reaction evidence="8">
        <text>L-tyrosyl-[protein] + ATP = O-phospho-L-tyrosyl-[protein] + ADP + H(+)</text>
        <dbReference type="Rhea" id="RHEA:10596"/>
        <dbReference type="Rhea" id="RHEA-COMP:10136"/>
        <dbReference type="Rhea" id="RHEA-COMP:20101"/>
        <dbReference type="ChEBI" id="CHEBI:15378"/>
        <dbReference type="ChEBI" id="CHEBI:30616"/>
        <dbReference type="ChEBI" id="CHEBI:46858"/>
        <dbReference type="ChEBI" id="CHEBI:61978"/>
        <dbReference type="ChEBI" id="CHEBI:456216"/>
        <dbReference type="EC" id="2.7.10.2"/>
    </reaction>
</comment>
<keyword evidence="5" id="KW-0418">Kinase</keyword>
<dbReference type="NCBIfam" id="TIGR01007">
    <property type="entry name" value="eps_fam"/>
    <property type="match status" value="1"/>
</dbReference>
<evidence type="ECO:0000256" key="3">
    <source>
        <dbReference type="ARBA" id="ARBA00022679"/>
    </source>
</evidence>
<dbReference type="GO" id="GO:0005524">
    <property type="term" value="F:ATP binding"/>
    <property type="evidence" value="ECO:0007669"/>
    <property type="project" value="UniProtKB-KW"/>
</dbReference>
<dbReference type="EMBL" id="DVOO01000013">
    <property type="protein sequence ID" value="HIV25160.1"/>
    <property type="molecule type" value="Genomic_DNA"/>
</dbReference>
<dbReference type="Gene3D" id="3.40.50.300">
    <property type="entry name" value="P-loop containing nucleotide triphosphate hydrolases"/>
    <property type="match status" value="1"/>
</dbReference>
<protein>
    <recommendedName>
        <fullName evidence="2">non-specific protein-tyrosine kinase</fullName>
        <ecNumber evidence="2">2.7.10.2</ecNumber>
    </recommendedName>
</protein>
<dbReference type="GO" id="GO:0004715">
    <property type="term" value="F:non-membrane spanning protein tyrosine kinase activity"/>
    <property type="evidence" value="ECO:0007669"/>
    <property type="project" value="UniProtKB-EC"/>
</dbReference>
<dbReference type="PANTHER" id="PTHR32309:SF13">
    <property type="entry name" value="FERRIC ENTEROBACTIN TRANSPORT PROTEIN FEPE"/>
    <property type="match status" value="1"/>
</dbReference>
<evidence type="ECO:0000256" key="1">
    <source>
        <dbReference type="ARBA" id="ARBA00007316"/>
    </source>
</evidence>
<gene>
    <name evidence="11" type="ORF">IAB71_05140</name>
</gene>
<dbReference type="Proteomes" id="UP000824169">
    <property type="component" value="Unassembled WGS sequence"/>
</dbReference>
<evidence type="ECO:0000256" key="8">
    <source>
        <dbReference type="ARBA" id="ARBA00051245"/>
    </source>
</evidence>
<sequence>MNQNLFSLDAISWRGLCLQLLRNFWMILLAAGAVWLGVTGAHNLTYHPQYSSSATLVVTVQGDNSAYSSLSITASMADVFSQVFQSDALRNRIGEDLGEEMEGSIRCSVISETNLLTLTATSPDPRQAYLFLNSALQNYDEVAAEVFSNASLQLLQEPQVPSAPSNTSWLMARRNLLTAAGALGMTALLCLLYLMRFTVKNPAGASRLLDGQVRGVIPFEKPQRIGSGKKRALQAPLLSSPLVSMNFAEAGRRAEAAIEAHMHRNRQKILLVASVTENEGKSTVAANLALALAEKHKKVLLVDGDLRKPAQYKIFNKKEEPGHSLGEVLGQGINWREALCYHRRDRLWQLFQFRPEATPASLIGAFVSRGLGEEMKEAFDYIILDCPPVSVASDAELWLEAADTAILVIREDWADVRVINDTVDMIWKSGGDFAGFVLNAFHREWGQSGGSYGYGGYSRERG</sequence>
<comment type="similarity">
    <text evidence="1">Belongs to the CpsD/CapB family.</text>
</comment>
<keyword evidence="9" id="KW-1133">Transmembrane helix</keyword>
<keyword evidence="3 11" id="KW-0808">Transferase</keyword>
<evidence type="ECO:0000256" key="7">
    <source>
        <dbReference type="ARBA" id="ARBA00023137"/>
    </source>
</evidence>
<reference evidence="11" key="1">
    <citation type="submission" date="2020-10" db="EMBL/GenBank/DDBJ databases">
        <authorList>
            <person name="Gilroy R."/>
        </authorList>
    </citation>
    <scope>NUCLEOTIDE SEQUENCE</scope>
    <source>
        <strain evidence="11">CHK188-20938</strain>
    </source>
</reference>
<feature type="transmembrane region" description="Helical" evidence="9">
    <location>
        <begin position="176"/>
        <end position="195"/>
    </location>
</feature>
<evidence type="ECO:0000256" key="6">
    <source>
        <dbReference type="ARBA" id="ARBA00022840"/>
    </source>
</evidence>
<feature type="domain" description="AAA" evidence="10">
    <location>
        <begin position="280"/>
        <end position="410"/>
    </location>
</feature>
<reference evidence="11" key="2">
    <citation type="journal article" date="2021" name="PeerJ">
        <title>Extensive microbial diversity within the chicken gut microbiome revealed by metagenomics and culture.</title>
        <authorList>
            <person name="Gilroy R."/>
            <person name="Ravi A."/>
            <person name="Getino M."/>
            <person name="Pursley I."/>
            <person name="Horton D.L."/>
            <person name="Alikhan N.F."/>
            <person name="Baker D."/>
            <person name="Gharbi K."/>
            <person name="Hall N."/>
            <person name="Watson M."/>
            <person name="Adriaenssens E.M."/>
            <person name="Foster-Nyarko E."/>
            <person name="Jarju S."/>
            <person name="Secka A."/>
            <person name="Antonio M."/>
            <person name="Oren A."/>
            <person name="Chaudhuri R.R."/>
            <person name="La Ragione R."/>
            <person name="Hildebrand F."/>
            <person name="Pallen M.J."/>
        </authorList>
    </citation>
    <scope>NUCLEOTIDE SEQUENCE</scope>
    <source>
        <strain evidence="11">CHK188-20938</strain>
    </source>
</reference>
<keyword evidence="9" id="KW-0812">Transmembrane</keyword>
<keyword evidence="4" id="KW-0547">Nucleotide-binding</keyword>
<keyword evidence="7" id="KW-0829">Tyrosine-protein kinase</keyword>
<dbReference type="EC" id="2.7.10.2" evidence="2"/>
<dbReference type="InterPro" id="IPR025669">
    <property type="entry name" value="AAA_dom"/>
</dbReference>
<comment type="caution">
    <text evidence="11">The sequence shown here is derived from an EMBL/GenBank/DDBJ whole genome shotgun (WGS) entry which is preliminary data.</text>
</comment>
<dbReference type="InterPro" id="IPR027417">
    <property type="entry name" value="P-loop_NTPase"/>
</dbReference>
<evidence type="ECO:0000259" key="10">
    <source>
        <dbReference type="Pfam" id="PF13614"/>
    </source>
</evidence>
<dbReference type="SUPFAM" id="SSF52540">
    <property type="entry name" value="P-loop containing nucleoside triphosphate hydrolases"/>
    <property type="match status" value="1"/>
</dbReference>
<evidence type="ECO:0000313" key="12">
    <source>
        <dbReference type="Proteomes" id="UP000824169"/>
    </source>
</evidence>
<accession>A0A9D1P3B4</accession>
<dbReference type="GO" id="GO:0005886">
    <property type="term" value="C:plasma membrane"/>
    <property type="evidence" value="ECO:0007669"/>
    <property type="project" value="TreeGrafter"/>
</dbReference>
<name>A0A9D1P3B4_9FIRM</name>
<keyword evidence="9" id="KW-0472">Membrane</keyword>
<evidence type="ECO:0000256" key="4">
    <source>
        <dbReference type="ARBA" id="ARBA00022741"/>
    </source>
</evidence>
<dbReference type="CDD" id="cd05387">
    <property type="entry name" value="BY-kinase"/>
    <property type="match status" value="1"/>
</dbReference>
<dbReference type="InterPro" id="IPR005702">
    <property type="entry name" value="Wzc-like_C"/>
</dbReference>
<dbReference type="PANTHER" id="PTHR32309">
    <property type="entry name" value="TYROSINE-PROTEIN KINASE"/>
    <property type="match status" value="1"/>
</dbReference>
<proteinExistence type="inferred from homology"/>
<feature type="transmembrane region" description="Helical" evidence="9">
    <location>
        <begin position="20"/>
        <end position="38"/>
    </location>
</feature>
<evidence type="ECO:0000256" key="2">
    <source>
        <dbReference type="ARBA" id="ARBA00011903"/>
    </source>
</evidence>
<evidence type="ECO:0000313" key="11">
    <source>
        <dbReference type="EMBL" id="HIV25160.1"/>
    </source>
</evidence>
<keyword evidence="6" id="KW-0067">ATP-binding</keyword>
<dbReference type="InterPro" id="IPR050445">
    <property type="entry name" value="Bact_polysacc_biosynth/exp"/>
</dbReference>
<evidence type="ECO:0000256" key="9">
    <source>
        <dbReference type="SAM" id="Phobius"/>
    </source>
</evidence>
<dbReference type="Pfam" id="PF13614">
    <property type="entry name" value="AAA_31"/>
    <property type="match status" value="1"/>
</dbReference>
<dbReference type="AlphaFoldDB" id="A0A9D1P3B4"/>
<evidence type="ECO:0000256" key="5">
    <source>
        <dbReference type="ARBA" id="ARBA00022777"/>
    </source>
</evidence>